<evidence type="ECO:0000313" key="2">
    <source>
        <dbReference type="EMBL" id="KKL26296.1"/>
    </source>
</evidence>
<feature type="transmembrane region" description="Helical" evidence="1">
    <location>
        <begin position="7"/>
        <end position="27"/>
    </location>
</feature>
<keyword evidence="1" id="KW-1133">Transmembrane helix</keyword>
<reference evidence="2" key="1">
    <citation type="journal article" date="2015" name="Nature">
        <title>Complex archaea that bridge the gap between prokaryotes and eukaryotes.</title>
        <authorList>
            <person name="Spang A."/>
            <person name="Saw J.H."/>
            <person name="Jorgensen S.L."/>
            <person name="Zaremba-Niedzwiedzka K."/>
            <person name="Martijn J."/>
            <person name="Lind A.E."/>
            <person name="van Eijk R."/>
            <person name="Schleper C."/>
            <person name="Guy L."/>
            <person name="Ettema T.J."/>
        </authorList>
    </citation>
    <scope>NUCLEOTIDE SEQUENCE</scope>
</reference>
<name>A0A0F9E8Y6_9ZZZZ</name>
<dbReference type="AlphaFoldDB" id="A0A0F9E8Y6"/>
<organism evidence="2">
    <name type="scientific">marine sediment metagenome</name>
    <dbReference type="NCBI Taxonomy" id="412755"/>
    <lineage>
        <taxon>unclassified sequences</taxon>
        <taxon>metagenomes</taxon>
        <taxon>ecological metagenomes</taxon>
    </lineage>
</organism>
<accession>A0A0F9E8Y6</accession>
<evidence type="ECO:0008006" key="3">
    <source>
        <dbReference type="Google" id="ProtNLM"/>
    </source>
</evidence>
<comment type="caution">
    <text evidence="2">The sequence shown here is derived from an EMBL/GenBank/DDBJ whole genome shotgun (WGS) entry which is preliminary data.</text>
</comment>
<evidence type="ECO:0000256" key="1">
    <source>
        <dbReference type="SAM" id="Phobius"/>
    </source>
</evidence>
<gene>
    <name evidence="2" type="ORF">LCGC14_2396730</name>
</gene>
<feature type="non-terminal residue" evidence="2">
    <location>
        <position position="1"/>
    </location>
</feature>
<keyword evidence="1" id="KW-0812">Transmembrane</keyword>
<protein>
    <recommendedName>
        <fullName evidence="3">C4-dicarboxylate ABC transporter permease</fullName>
    </recommendedName>
</protein>
<sequence length="48" mass="5582">PTAWRPFIWPIKLVMVVGIFLMLLQALSELVKDVFTLRGIDMIPEKVR</sequence>
<proteinExistence type="predicted"/>
<keyword evidence="1" id="KW-0472">Membrane</keyword>
<dbReference type="EMBL" id="LAZR01035886">
    <property type="protein sequence ID" value="KKL26296.1"/>
    <property type="molecule type" value="Genomic_DNA"/>
</dbReference>